<feature type="transmembrane region" description="Helical" evidence="2">
    <location>
        <begin position="341"/>
        <end position="363"/>
    </location>
</feature>
<dbReference type="EMBL" id="JAGTXO010000036">
    <property type="protein sequence ID" value="KAG8459925.1"/>
    <property type="molecule type" value="Genomic_DNA"/>
</dbReference>
<dbReference type="AlphaFoldDB" id="A0A8J5XJS5"/>
<feature type="transmembrane region" description="Helical" evidence="2">
    <location>
        <begin position="263"/>
        <end position="283"/>
    </location>
</feature>
<dbReference type="Proteomes" id="UP000751190">
    <property type="component" value="Unassembled WGS sequence"/>
</dbReference>
<gene>
    <name evidence="3" type="ORF">KFE25_010974</name>
</gene>
<reference evidence="3" key="1">
    <citation type="submission" date="2021-05" db="EMBL/GenBank/DDBJ databases">
        <title>The genome of the haptophyte Pavlova lutheri (Diacronema luteri, Pavlovales) - a model for lipid biosynthesis in eukaryotic algae.</title>
        <authorList>
            <person name="Hulatt C.J."/>
            <person name="Posewitz M.C."/>
        </authorList>
    </citation>
    <scope>NUCLEOTIDE SEQUENCE</scope>
    <source>
        <strain evidence="3">NIVA-4/92</strain>
    </source>
</reference>
<proteinExistence type="predicted"/>
<name>A0A8J5XJS5_DIALT</name>
<comment type="caution">
    <text evidence="3">The sequence shown here is derived from an EMBL/GenBank/DDBJ whole genome shotgun (WGS) entry which is preliminary data.</text>
</comment>
<feature type="compositionally biased region" description="Low complexity" evidence="1">
    <location>
        <begin position="533"/>
        <end position="542"/>
    </location>
</feature>
<evidence type="ECO:0000256" key="1">
    <source>
        <dbReference type="SAM" id="MobiDB-lite"/>
    </source>
</evidence>
<keyword evidence="2" id="KW-0472">Membrane</keyword>
<feature type="region of interest" description="Disordered" evidence="1">
    <location>
        <begin position="464"/>
        <end position="490"/>
    </location>
</feature>
<keyword evidence="2" id="KW-1133">Transmembrane helix</keyword>
<accession>A0A8J5XJS5</accession>
<evidence type="ECO:0000256" key="2">
    <source>
        <dbReference type="SAM" id="Phobius"/>
    </source>
</evidence>
<sequence length="578" mass="59593">MRLPSASTIVYPLGAVPRREVTARPITTITTHGAAFNAPRVHLGVLMTLFTLVMLFGALLVMGAHSVGRAMARREAYPDCVRTCAAVEEDCVRALPCACSCAGDGFVDHLDAGSAECGALRNGLWRAINAGRLGLNATLGGDAGALLEHGAAGHDESRASNQQPDDLLCYEAASYERAFAACASRQASVSQLSAAANTSTADVPRACGAGPLASLECVPHEAHADLSRGHVSVPAFANCTAPYESCEAGCSSWRAQSENGWRMVVIGMTLLVDVVVVCSLTLAQGASLLGGMPNSVARAQAHEPAAAMLSAASLSGRAAIARMPFAAFLLAYGAAGDGDTIAAGTVAASMLVLFLAGALWLVFHGEGVRVMRALALCVCVALAAELSAILLAPSPAKNRFWLLYPWIIGDMPLSIVIINVLFARAKLLVDRGEQRSAHHSLRPRADAIHRLNGGRVLVDTPRVRASHGHHGQPSTGRTVATPVGADPDDVFAPQRRVVGCDKQPSPKRRPTAASIVRAPDGSVHIVLGDALVVGSSDDGGSAQDDDEPTGADGVVGLGDDTPSDVGVSDAGADAGEVA</sequence>
<feature type="transmembrane region" description="Helical" evidence="2">
    <location>
        <begin position="403"/>
        <end position="422"/>
    </location>
</feature>
<keyword evidence="2" id="KW-0812">Transmembrane</keyword>
<feature type="region of interest" description="Disordered" evidence="1">
    <location>
        <begin position="533"/>
        <end position="578"/>
    </location>
</feature>
<evidence type="ECO:0000313" key="4">
    <source>
        <dbReference type="Proteomes" id="UP000751190"/>
    </source>
</evidence>
<protein>
    <submittedName>
        <fullName evidence="3">Uncharacterized protein</fullName>
    </submittedName>
</protein>
<feature type="transmembrane region" description="Helical" evidence="2">
    <location>
        <begin position="370"/>
        <end position="391"/>
    </location>
</feature>
<feature type="transmembrane region" description="Helical" evidence="2">
    <location>
        <begin position="41"/>
        <end position="64"/>
    </location>
</feature>
<keyword evidence="4" id="KW-1185">Reference proteome</keyword>
<organism evidence="3 4">
    <name type="scientific">Diacronema lutheri</name>
    <name type="common">Unicellular marine alga</name>
    <name type="synonym">Monochrysis lutheri</name>
    <dbReference type="NCBI Taxonomy" id="2081491"/>
    <lineage>
        <taxon>Eukaryota</taxon>
        <taxon>Haptista</taxon>
        <taxon>Haptophyta</taxon>
        <taxon>Pavlovophyceae</taxon>
        <taxon>Pavlovales</taxon>
        <taxon>Pavlovaceae</taxon>
        <taxon>Diacronema</taxon>
    </lineage>
</organism>
<evidence type="ECO:0000313" key="3">
    <source>
        <dbReference type="EMBL" id="KAG8459925.1"/>
    </source>
</evidence>